<dbReference type="Gene3D" id="1.10.150.240">
    <property type="entry name" value="Putative phosphatase, domain 2"/>
    <property type="match status" value="1"/>
</dbReference>
<dbReference type="InterPro" id="IPR006439">
    <property type="entry name" value="HAD-SF_hydro_IA"/>
</dbReference>
<dbReference type="NCBIfam" id="TIGR01509">
    <property type="entry name" value="HAD-SF-IA-v3"/>
    <property type="match status" value="1"/>
</dbReference>
<dbReference type="AlphaFoldDB" id="A0A5P2CYZ9"/>
<sequence>MNGPDRALVLDFDGLVADTEVLWLAALSELYRTFGHTLPVDRYVESIGGTLDDFDPFEHLASRCGTLNAKELEERGEERFRTWMMYEDPLPGVRRLVAEATRRGLPLGIASSSKASSVLPHLEQFGLLNSFNVIATADDVARLKPAPDLYLTAARQLGVKPSAIVAFEDSGRGVHAATAAGAFCVAVPHVLTRSHDFTAAHHRLSSLSLCDLDDLLERARSLPGRGGLGAATIACAPSGAGPAVPPP</sequence>
<dbReference type="SUPFAM" id="SSF56784">
    <property type="entry name" value="HAD-like"/>
    <property type="match status" value="1"/>
</dbReference>
<organism evidence="1 2">
    <name type="scientific">Streptomyces venezuelae</name>
    <dbReference type="NCBI Taxonomy" id="54571"/>
    <lineage>
        <taxon>Bacteria</taxon>
        <taxon>Bacillati</taxon>
        <taxon>Actinomycetota</taxon>
        <taxon>Actinomycetes</taxon>
        <taxon>Kitasatosporales</taxon>
        <taxon>Streptomycetaceae</taxon>
        <taxon>Streptomyces</taxon>
    </lineage>
</organism>
<evidence type="ECO:0000313" key="2">
    <source>
        <dbReference type="Proteomes" id="UP000325211"/>
    </source>
</evidence>
<dbReference type="PANTHER" id="PTHR18901">
    <property type="entry name" value="2-DEOXYGLUCOSE-6-PHOSPHATE PHOSPHATASE 2"/>
    <property type="match status" value="1"/>
</dbReference>
<name>A0A5P2CYZ9_STRVZ</name>
<gene>
    <name evidence="1" type="ORF">DEJ50_03090</name>
</gene>
<dbReference type="Gene3D" id="3.40.50.1000">
    <property type="entry name" value="HAD superfamily/HAD-like"/>
    <property type="match status" value="1"/>
</dbReference>
<dbReference type="PANTHER" id="PTHR18901:SF38">
    <property type="entry name" value="PSEUDOURIDINE-5'-PHOSPHATASE"/>
    <property type="match status" value="1"/>
</dbReference>
<dbReference type="InterPro" id="IPR036412">
    <property type="entry name" value="HAD-like_sf"/>
</dbReference>
<dbReference type="OrthoDB" id="9793014at2"/>
<dbReference type="SFLD" id="SFLDG01129">
    <property type="entry name" value="C1.5:_HAD__Beta-PGM__Phosphata"/>
    <property type="match status" value="1"/>
</dbReference>
<evidence type="ECO:0008006" key="3">
    <source>
        <dbReference type="Google" id="ProtNLM"/>
    </source>
</evidence>
<evidence type="ECO:0000313" key="1">
    <source>
        <dbReference type="EMBL" id="QES46988.1"/>
    </source>
</evidence>
<protein>
    <recommendedName>
        <fullName evidence="3">Hydrolase</fullName>
    </recommendedName>
</protein>
<dbReference type="EMBL" id="CP029190">
    <property type="protein sequence ID" value="QES46988.1"/>
    <property type="molecule type" value="Genomic_DNA"/>
</dbReference>
<reference evidence="1 2" key="1">
    <citation type="submission" date="2018-05" db="EMBL/GenBank/DDBJ databases">
        <title>Streptomyces venezuelae.</title>
        <authorList>
            <person name="Kim W."/>
            <person name="Lee N."/>
            <person name="Cho B.-K."/>
        </authorList>
    </citation>
    <scope>NUCLEOTIDE SEQUENCE [LARGE SCALE GENOMIC DNA]</scope>
    <source>
        <strain evidence="1 2">ATCC 21782</strain>
    </source>
</reference>
<accession>A0A5P2CYZ9</accession>
<proteinExistence type="predicted"/>
<dbReference type="InterPro" id="IPR023214">
    <property type="entry name" value="HAD_sf"/>
</dbReference>
<dbReference type="Proteomes" id="UP000325211">
    <property type="component" value="Chromosome"/>
</dbReference>
<dbReference type="InterPro" id="IPR041492">
    <property type="entry name" value="HAD_2"/>
</dbReference>
<dbReference type="Pfam" id="PF13419">
    <property type="entry name" value="HAD_2"/>
    <property type="match status" value="1"/>
</dbReference>
<dbReference type="PRINTS" id="PR00413">
    <property type="entry name" value="HADHALOGNASE"/>
</dbReference>
<dbReference type="SFLD" id="SFLDS00003">
    <property type="entry name" value="Haloacid_Dehalogenase"/>
    <property type="match status" value="1"/>
</dbReference>
<dbReference type="InterPro" id="IPR023198">
    <property type="entry name" value="PGP-like_dom2"/>
</dbReference>